<dbReference type="EMBL" id="SJPK01000005">
    <property type="protein sequence ID" value="TWT66498.1"/>
    <property type="molecule type" value="Genomic_DNA"/>
</dbReference>
<evidence type="ECO:0000256" key="1">
    <source>
        <dbReference type="SAM" id="MobiDB-lite"/>
    </source>
</evidence>
<proteinExistence type="predicted"/>
<accession>A0A5C5XUU5</accession>
<protein>
    <submittedName>
        <fullName evidence="2">Uncharacterized protein</fullName>
    </submittedName>
</protein>
<feature type="region of interest" description="Disordered" evidence="1">
    <location>
        <begin position="131"/>
        <end position="181"/>
    </location>
</feature>
<comment type="caution">
    <text evidence="2">The sequence shown here is derived from an EMBL/GenBank/DDBJ whole genome shotgun (WGS) entry which is preliminary data.</text>
</comment>
<reference evidence="2 3" key="1">
    <citation type="submission" date="2019-02" db="EMBL/GenBank/DDBJ databases">
        <title>Deep-cultivation of Planctomycetes and their phenomic and genomic characterization uncovers novel biology.</title>
        <authorList>
            <person name="Wiegand S."/>
            <person name="Jogler M."/>
            <person name="Boedeker C."/>
            <person name="Pinto D."/>
            <person name="Vollmers J."/>
            <person name="Rivas-Marin E."/>
            <person name="Kohn T."/>
            <person name="Peeters S.H."/>
            <person name="Heuer A."/>
            <person name="Rast P."/>
            <person name="Oberbeckmann S."/>
            <person name="Bunk B."/>
            <person name="Jeske O."/>
            <person name="Meyerdierks A."/>
            <person name="Storesund J.E."/>
            <person name="Kallscheuer N."/>
            <person name="Luecker S."/>
            <person name="Lage O.M."/>
            <person name="Pohl T."/>
            <person name="Merkel B.J."/>
            <person name="Hornburger P."/>
            <person name="Mueller R.-W."/>
            <person name="Bruemmer F."/>
            <person name="Labrenz M."/>
            <person name="Spormann A.M."/>
            <person name="Op Den Camp H."/>
            <person name="Overmann J."/>
            <person name="Amann R."/>
            <person name="Jetten M.S.M."/>
            <person name="Mascher T."/>
            <person name="Medema M.H."/>
            <person name="Devos D.P."/>
            <person name="Kaster A.-K."/>
            <person name="Ovreas L."/>
            <person name="Rohde M."/>
            <person name="Galperin M.Y."/>
            <person name="Jogler C."/>
        </authorList>
    </citation>
    <scope>NUCLEOTIDE SEQUENCE [LARGE SCALE GENOMIC DNA]</scope>
    <source>
        <strain evidence="2 3">CA85</strain>
    </source>
</reference>
<name>A0A5C5XUU5_9BACT</name>
<dbReference type="AlphaFoldDB" id="A0A5C5XUU5"/>
<keyword evidence="3" id="KW-1185">Reference proteome</keyword>
<dbReference type="Proteomes" id="UP000318053">
    <property type="component" value="Unassembled WGS sequence"/>
</dbReference>
<sequence precursor="true">MSAAIQLGVLEPQRGGCTKAQGMGRRLYYCSFAIRVPSLSTGVSQWNWTLQAGGRHRNCRWRQPPVWMFNEPTKPRRGRHSCPPVSPPPGLAISLPLFPVADATGRGCVGLRPKTTAIAWAHAHGYIMPPLRGSGPCRSERHRSSTEASLIKSTSLDITQATPAPSSHYSFSPATQRLAKQ</sequence>
<feature type="compositionally biased region" description="Polar residues" evidence="1">
    <location>
        <begin position="146"/>
        <end position="175"/>
    </location>
</feature>
<gene>
    <name evidence="2" type="ORF">CA85_25930</name>
</gene>
<evidence type="ECO:0000313" key="2">
    <source>
        <dbReference type="EMBL" id="TWT66498.1"/>
    </source>
</evidence>
<evidence type="ECO:0000313" key="3">
    <source>
        <dbReference type="Proteomes" id="UP000318053"/>
    </source>
</evidence>
<organism evidence="2 3">
    <name type="scientific">Allorhodopirellula solitaria</name>
    <dbReference type="NCBI Taxonomy" id="2527987"/>
    <lineage>
        <taxon>Bacteria</taxon>
        <taxon>Pseudomonadati</taxon>
        <taxon>Planctomycetota</taxon>
        <taxon>Planctomycetia</taxon>
        <taxon>Pirellulales</taxon>
        <taxon>Pirellulaceae</taxon>
        <taxon>Allorhodopirellula</taxon>
    </lineage>
</organism>